<reference evidence="2" key="1">
    <citation type="submission" date="2023-02" db="EMBL/GenBank/DDBJ databases">
        <title>Colletotrichum kahawae CIFC_Que2 genome sequencing and assembly.</title>
        <authorList>
            <person name="Baroncelli R."/>
        </authorList>
    </citation>
    <scope>NUCLEOTIDE SEQUENCE</scope>
    <source>
        <strain evidence="2">CIFC_Que2</strain>
    </source>
</reference>
<organism evidence="2 3">
    <name type="scientific">Colletotrichum kahawae</name>
    <name type="common">Coffee berry disease fungus</name>
    <dbReference type="NCBI Taxonomy" id="34407"/>
    <lineage>
        <taxon>Eukaryota</taxon>
        <taxon>Fungi</taxon>
        <taxon>Dikarya</taxon>
        <taxon>Ascomycota</taxon>
        <taxon>Pezizomycotina</taxon>
        <taxon>Sordariomycetes</taxon>
        <taxon>Hypocreomycetidae</taxon>
        <taxon>Glomerellales</taxon>
        <taxon>Glomerellaceae</taxon>
        <taxon>Colletotrichum</taxon>
        <taxon>Colletotrichum gloeosporioides species complex</taxon>
    </lineage>
</organism>
<evidence type="ECO:0000256" key="1">
    <source>
        <dbReference type="SAM" id="SignalP"/>
    </source>
</evidence>
<evidence type="ECO:0000313" key="3">
    <source>
        <dbReference type="Proteomes" id="UP001281614"/>
    </source>
</evidence>
<keyword evidence="1" id="KW-0732">Signal</keyword>
<keyword evidence="3" id="KW-1185">Reference proteome</keyword>
<sequence>MFCFLVAVCTLSTMGRNYDAHPLSYSRRYVAFRQLSSYRPCPALSEQAAAYQNLGRRVRFTLGSCWRCGAAN</sequence>
<evidence type="ECO:0000313" key="2">
    <source>
        <dbReference type="EMBL" id="KAK2730660.1"/>
    </source>
</evidence>
<accession>A0AAE0D0C6</accession>
<gene>
    <name evidence="2" type="ORF">CKAH01_09434</name>
</gene>
<name>A0AAE0D0C6_COLKA</name>
<dbReference type="EMBL" id="VYYT01000654">
    <property type="protein sequence ID" value="KAK2730660.1"/>
    <property type="molecule type" value="Genomic_DNA"/>
</dbReference>
<comment type="caution">
    <text evidence="2">The sequence shown here is derived from an EMBL/GenBank/DDBJ whole genome shotgun (WGS) entry which is preliminary data.</text>
</comment>
<proteinExistence type="predicted"/>
<feature type="signal peptide" evidence="1">
    <location>
        <begin position="1"/>
        <end position="15"/>
    </location>
</feature>
<dbReference type="Proteomes" id="UP001281614">
    <property type="component" value="Unassembled WGS sequence"/>
</dbReference>
<feature type="chain" id="PRO_5042289584" description="Secreted protein" evidence="1">
    <location>
        <begin position="16"/>
        <end position="72"/>
    </location>
</feature>
<dbReference type="AlphaFoldDB" id="A0AAE0D0C6"/>
<evidence type="ECO:0008006" key="4">
    <source>
        <dbReference type="Google" id="ProtNLM"/>
    </source>
</evidence>
<protein>
    <recommendedName>
        <fullName evidence="4">Secreted protein</fullName>
    </recommendedName>
</protein>